<dbReference type="InParanoid" id="A0A507BD56"/>
<name>A0A507BD56_9PEZI</name>
<accession>A0A507BD56</accession>
<gene>
    <name evidence="3" type="ORF">E0L32_004616</name>
</gene>
<dbReference type="OrthoDB" id="443402at2759"/>
<dbReference type="SUPFAM" id="SSF52540">
    <property type="entry name" value="P-loop containing nucleoside triphosphate hydrolases"/>
    <property type="match status" value="1"/>
</dbReference>
<dbReference type="Gene3D" id="3.40.50.300">
    <property type="entry name" value="P-loop containing nucleotide triphosphate hydrolases"/>
    <property type="match status" value="1"/>
</dbReference>
<dbReference type="InterPro" id="IPR027417">
    <property type="entry name" value="P-loop_NTPase"/>
</dbReference>
<dbReference type="RefSeq" id="XP_030997050.1">
    <property type="nucleotide sequence ID" value="XM_031139046.1"/>
</dbReference>
<evidence type="ECO:0000313" key="3">
    <source>
        <dbReference type="EMBL" id="TPX15339.1"/>
    </source>
</evidence>
<feature type="domain" description="Nephrocystin 3-like N-terminal" evidence="2">
    <location>
        <begin position="262"/>
        <end position="444"/>
    </location>
</feature>
<dbReference type="PANTHER" id="PTHR10039">
    <property type="entry name" value="AMELOGENIN"/>
    <property type="match status" value="1"/>
</dbReference>
<evidence type="ECO:0000259" key="2">
    <source>
        <dbReference type="Pfam" id="PF24883"/>
    </source>
</evidence>
<evidence type="ECO:0000256" key="1">
    <source>
        <dbReference type="ARBA" id="ARBA00022737"/>
    </source>
</evidence>
<dbReference type="AlphaFoldDB" id="A0A507BD56"/>
<comment type="caution">
    <text evidence="3">The sequence shown here is derived from an EMBL/GenBank/DDBJ whole genome shotgun (WGS) entry which is preliminary data.</text>
</comment>
<proteinExistence type="predicted"/>
<reference evidence="3 4" key="1">
    <citation type="submission" date="2019-06" db="EMBL/GenBank/DDBJ databases">
        <title>Draft genome sequence of the filamentous fungus Phialemoniopsis curvata isolated from diesel fuel.</title>
        <authorList>
            <person name="Varaljay V.A."/>
            <person name="Lyon W.J."/>
            <person name="Crouch A.L."/>
            <person name="Drake C.E."/>
            <person name="Hollomon J.M."/>
            <person name="Nadeau L.J."/>
            <person name="Nunn H.S."/>
            <person name="Stevenson B.S."/>
            <person name="Bojanowski C.L."/>
            <person name="Crookes-Goodson W.J."/>
        </authorList>
    </citation>
    <scope>NUCLEOTIDE SEQUENCE [LARGE SCALE GENOMIC DNA]</scope>
    <source>
        <strain evidence="3 4">D216</strain>
    </source>
</reference>
<dbReference type="PANTHER" id="PTHR10039:SF5">
    <property type="entry name" value="NACHT DOMAIN-CONTAINING PROTEIN"/>
    <property type="match status" value="1"/>
</dbReference>
<dbReference type="Pfam" id="PF24883">
    <property type="entry name" value="NPHP3_N"/>
    <property type="match status" value="1"/>
</dbReference>
<keyword evidence="4" id="KW-1185">Reference proteome</keyword>
<protein>
    <recommendedName>
        <fullName evidence="2">Nephrocystin 3-like N-terminal domain-containing protein</fullName>
    </recommendedName>
</protein>
<dbReference type="STRING" id="1093900.A0A507BD56"/>
<keyword evidence="1" id="KW-0677">Repeat</keyword>
<dbReference type="InterPro" id="IPR056884">
    <property type="entry name" value="NPHP3-like_N"/>
</dbReference>
<organism evidence="3 4">
    <name type="scientific">Thyridium curvatum</name>
    <dbReference type="NCBI Taxonomy" id="1093900"/>
    <lineage>
        <taxon>Eukaryota</taxon>
        <taxon>Fungi</taxon>
        <taxon>Dikarya</taxon>
        <taxon>Ascomycota</taxon>
        <taxon>Pezizomycotina</taxon>
        <taxon>Sordariomycetes</taxon>
        <taxon>Sordariomycetidae</taxon>
        <taxon>Thyridiales</taxon>
        <taxon>Thyridiaceae</taxon>
        <taxon>Thyridium</taxon>
    </lineage>
</organism>
<dbReference type="Proteomes" id="UP000319257">
    <property type="component" value="Unassembled WGS sequence"/>
</dbReference>
<dbReference type="GeneID" id="41972063"/>
<dbReference type="EMBL" id="SKBQ01000022">
    <property type="protein sequence ID" value="TPX15339.1"/>
    <property type="molecule type" value="Genomic_DNA"/>
</dbReference>
<evidence type="ECO:0000313" key="4">
    <source>
        <dbReference type="Proteomes" id="UP000319257"/>
    </source>
</evidence>
<sequence>MDPVTALQVAGSVVTFVDFSRTLIADACAVHKSPGGTSPQMQRLSQVISRLADYGEKISASLAGADPRGVSYPLLVDICRECVRIKEDYLVVLRGLQASGGSNLHRTLSSIAAAFKLAWSQAKIDTLYHRLSQIQSEMIMIQLMAAREDIDAESRRREKHLRHQSRDIFAAFARQEDKIDQIHEKMVGLTSATGLDGNRNRGTVFDDLWKADWQKGRGDAIMAEMHITNELDKQVQDQILSSLYFSSIQSREEAIPSAYVSTFEWIYHERAGTGFEGWLGSVSTDPYWITGKPGSGKSTLMKFITHHKHTYEVLKSWAGEAPLLVTHFFFWNAGLDDLQKSHEGLLRTLLYQALSDRPEMIPAVAPRRWAVHHAFRGQTVKPPPWDWTELEEVFSALAALSGGLFKLVLFIDGLDEFNGDPRTLITWVKNTTEKYKIKLCMGSRPWTAFSDAFVKYPSLSMQSLTTNDIVIYTDGTLESSEGFLERRQASPLVAEGLRQQILSRAEGVFLWVFLVLQQLQSAMAKGKSLADLQAIVDDLPGDLMQLYSRIYSSLEQEDAERAARYLFIKAASFVPLHAAILWTTEGEDVPAEFEEQRTRDALFMIVARRLSSSTRGILEMSAKGLIDYHHRSAREWLFNPDIWQKMTTHRPPLFDENLLLLQAWMKQLALQVPYHEPRDIYTDNRDYFMWEKTVPCFLFASKVADSPLITPVLIRVLEELRRLIDKEIDAMNATGRYKFGLTETRYVRDTYVSNHWSLTRSLTVHNYKTDAQDCFVGVMAQYGVVPFVKHKIENDRSLLERSRQRRTLLENAVLGYSFANMGKEDVSYMSNDFWVGFSGGFHRRIEMIQMLLNAGARPLRHPCYRLSLPRIWNPRVPSDVICVMAWAGRLLGDSRSYWGFFDLLSEWVHTMTLYPGSPDKIWEDIFELMGQQLR</sequence>